<dbReference type="EMBL" id="JAPEUX010000007">
    <property type="protein sequence ID" value="KAJ4348757.1"/>
    <property type="molecule type" value="Genomic_DNA"/>
</dbReference>
<accession>A0A9W8XEU9</accession>
<reference evidence="1" key="1">
    <citation type="submission" date="2022-10" db="EMBL/GenBank/DDBJ databases">
        <title>Tapping the CABI collections for fungal endophytes: first genome assemblies for Collariella, Neodidymelliopsis, Ascochyta clinopodiicola, Didymella pomorum, Didymosphaeria variabile, Neocosmospora piperis and Neocucurbitaria cava.</title>
        <authorList>
            <person name="Hill R."/>
        </authorList>
    </citation>
    <scope>NUCLEOTIDE SEQUENCE</scope>
    <source>
        <strain evidence="1">IMI 356815</strain>
    </source>
</reference>
<gene>
    <name evidence="1" type="ORF">N0V89_010135</name>
</gene>
<protein>
    <submittedName>
        <fullName evidence="1">Uncharacterized protein</fullName>
    </submittedName>
</protein>
<sequence>MMSPNMLKRQTPGIPISPMDLYRAIRSFATQPVSPVIAHGNFIPEPRFDFDVRHGVHFYGGFADEEAQHLALGGELDEGKLDGLVMGEGRAEGGAGISVGDGLLDAVGGGAEGGGSLPDAVFVDEGLGDAEAGVDGA</sequence>
<dbReference type="RefSeq" id="XP_056068145.1">
    <property type="nucleotide sequence ID" value="XM_056218880.1"/>
</dbReference>
<evidence type="ECO:0000313" key="2">
    <source>
        <dbReference type="Proteomes" id="UP001140513"/>
    </source>
</evidence>
<comment type="caution">
    <text evidence="1">The sequence shown here is derived from an EMBL/GenBank/DDBJ whole genome shotgun (WGS) entry which is preliminary data.</text>
</comment>
<dbReference type="GeneID" id="80913665"/>
<dbReference type="AlphaFoldDB" id="A0A9W8XEU9"/>
<dbReference type="Proteomes" id="UP001140513">
    <property type="component" value="Unassembled WGS sequence"/>
</dbReference>
<proteinExistence type="predicted"/>
<keyword evidence="2" id="KW-1185">Reference proteome</keyword>
<evidence type="ECO:0000313" key="1">
    <source>
        <dbReference type="EMBL" id="KAJ4348757.1"/>
    </source>
</evidence>
<name>A0A9W8XEU9_9PLEO</name>
<organism evidence="1 2">
    <name type="scientific">Didymosphaeria variabile</name>
    <dbReference type="NCBI Taxonomy" id="1932322"/>
    <lineage>
        <taxon>Eukaryota</taxon>
        <taxon>Fungi</taxon>
        <taxon>Dikarya</taxon>
        <taxon>Ascomycota</taxon>
        <taxon>Pezizomycotina</taxon>
        <taxon>Dothideomycetes</taxon>
        <taxon>Pleosporomycetidae</taxon>
        <taxon>Pleosporales</taxon>
        <taxon>Massarineae</taxon>
        <taxon>Didymosphaeriaceae</taxon>
        <taxon>Didymosphaeria</taxon>
    </lineage>
</organism>